<sequence length="54" mass="6180">MSDPEVQGILRDPVMQNVLRELQENPRSSQQHLRQPEIMAKINKLVAAGIIQMK</sequence>
<evidence type="ECO:0000256" key="2">
    <source>
        <dbReference type="ARBA" id="ARBA00022490"/>
    </source>
</evidence>
<keyword evidence="4" id="KW-0802">TPR repeat</keyword>
<comment type="caution">
    <text evidence="6">The sequence shown here is derived from an EMBL/GenBank/DDBJ whole genome shotgun (WGS) entry which is preliminary data.</text>
</comment>
<keyword evidence="2" id="KW-0963">Cytoplasm</keyword>
<accession>A0A699ZRI1</accession>
<evidence type="ECO:0000313" key="7">
    <source>
        <dbReference type="Proteomes" id="UP000485058"/>
    </source>
</evidence>
<keyword evidence="3" id="KW-0677">Repeat</keyword>
<reference evidence="6 7" key="1">
    <citation type="submission" date="2020-02" db="EMBL/GenBank/DDBJ databases">
        <title>Draft genome sequence of Haematococcus lacustris strain NIES-144.</title>
        <authorList>
            <person name="Morimoto D."/>
            <person name="Nakagawa S."/>
            <person name="Yoshida T."/>
            <person name="Sawayama S."/>
        </authorList>
    </citation>
    <scope>NUCLEOTIDE SEQUENCE [LARGE SCALE GENOMIC DNA]</scope>
    <source>
        <strain evidence="6 7">NIES-144</strain>
    </source>
</reference>
<dbReference type="Gene3D" id="1.10.260.100">
    <property type="match status" value="1"/>
</dbReference>
<dbReference type="InterPro" id="IPR006636">
    <property type="entry name" value="STI1_HS-bd"/>
</dbReference>
<keyword evidence="6" id="KW-0346">Stress response</keyword>
<comment type="subcellular location">
    <subcellularLocation>
        <location evidence="1">Cytoplasm</location>
    </subcellularLocation>
</comment>
<keyword evidence="7" id="KW-1185">Reference proteome</keyword>
<evidence type="ECO:0000256" key="4">
    <source>
        <dbReference type="ARBA" id="ARBA00022803"/>
    </source>
</evidence>
<evidence type="ECO:0000259" key="5">
    <source>
        <dbReference type="SMART" id="SM00727"/>
    </source>
</evidence>
<organism evidence="6 7">
    <name type="scientific">Haematococcus lacustris</name>
    <name type="common">Green alga</name>
    <name type="synonym">Haematococcus pluvialis</name>
    <dbReference type="NCBI Taxonomy" id="44745"/>
    <lineage>
        <taxon>Eukaryota</taxon>
        <taxon>Viridiplantae</taxon>
        <taxon>Chlorophyta</taxon>
        <taxon>core chlorophytes</taxon>
        <taxon>Chlorophyceae</taxon>
        <taxon>CS clade</taxon>
        <taxon>Chlamydomonadales</taxon>
        <taxon>Haematococcaceae</taxon>
        <taxon>Haematococcus</taxon>
    </lineage>
</organism>
<dbReference type="Proteomes" id="UP000485058">
    <property type="component" value="Unassembled WGS sequence"/>
</dbReference>
<evidence type="ECO:0000256" key="1">
    <source>
        <dbReference type="ARBA" id="ARBA00004496"/>
    </source>
</evidence>
<dbReference type="SMART" id="SM00727">
    <property type="entry name" value="STI1"/>
    <property type="match status" value="1"/>
</dbReference>
<dbReference type="FunFam" id="1.10.260.100:FF:000002">
    <property type="entry name" value="Stress-induced-phosphoprotein 1 (Hsp70/Hsp90-organizing)"/>
    <property type="match status" value="1"/>
</dbReference>
<name>A0A699ZRI1_HAELA</name>
<dbReference type="GO" id="GO:0005737">
    <property type="term" value="C:cytoplasm"/>
    <property type="evidence" value="ECO:0007669"/>
    <property type="project" value="UniProtKB-SubCell"/>
</dbReference>
<dbReference type="EMBL" id="BLLF01001816">
    <property type="protein sequence ID" value="GFH21374.1"/>
    <property type="molecule type" value="Genomic_DNA"/>
</dbReference>
<dbReference type="AlphaFoldDB" id="A0A699ZRI1"/>
<evidence type="ECO:0000313" key="6">
    <source>
        <dbReference type="EMBL" id="GFH21374.1"/>
    </source>
</evidence>
<gene>
    <name evidence="6" type="ORF">HaLaN_18666</name>
</gene>
<dbReference type="Pfam" id="PF17830">
    <property type="entry name" value="STI1-HOP_DP"/>
    <property type="match status" value="1"/>
</dbReference>
<protein>
    <submittedName>
        <fullName evidence="6">Heat shock protein STI</fullName>
    </submittedName>
</protein>
<dbReference type="InterPro" id="IPR041243">
    <property type="entry name" value="STI1/HOP_DP"/>
</dbReference>
<feature type="domain" description="STI1" evidence="5">
    <location>
        <begin position="3"/>
        <end position="42"/>
    </location>
</feature>
<proteinExistence type="predicted"/>
<evidence type="ECO:0000256" key="3">
    <source>
        <dbReference type="ARBA" id="ARBA00022737"/>
    </source>
</evidence>